<feature type="transmembrane region" description="Helical" evidence="1">
    <location>
        <begin position="30"/>
        <end position="49"/>
    </location>
</feature>
<evidence type="ECO:0000313" key="3">
    <source>
        <dbReference type="EMBL" id="CAL6077050.1"/>
    </source>
</evidence>
<reference evidence="3 4" key="2">
    <citation type="submission" date="2024-07" db="EMBL/GenBank/DDBJ databases">
        <authorList>
            <person name="Akdeniz Z."/>
        </authorList>
    </citation>
    <scope>NUCLEOTIDE SEQUENCE [LARGE SCALE GENOMIC DNA]</scope>
</reference>
<dbReference type="Proteomes" id="UP001642409">
    <property type="component" value="Unassembled WGS sequence"/>
</dbReference>
<evidence type="ECO:0000313" key="2">
    <source>
        <dbReference type="EMBL" id="CAI9945337.1"/>
    </source>
</evidence>
<accession>A0AA86PWD4</accession>
<evidence type="ECO:0000313" key="4">
    <source>
        <dbReference type="Proteomes" id="UP001642409"/>
    </source>
</evidence>
<keyword evidence="4" id="KW-1185">Reference proteome</keyword>
<proteinExistence type="predicted"/>
<keyword evidence="1" id="KW-0472">Membrane</keyword>
<name>A0AA86PWD4_9EUKA</name>
<reference evidence="2" key="1">
    <citation type="submission" date="2023-06" db="EMBL/GenBank/DDBJ databases">
        <authorList>
            <person name="Kurt Z."/>
        </authorList>
    </citation>
    <scope>NUCLEOTIDE SEQUENCE</scope>
</reference>
<keyword evidence="1" id="KW-1133">Transmembrane helix</keyword>
<organism evidence="2">
    <name type="scientific">Hexamita inflata</name>
    <dbReference type="NCBI Taxonomy" id="28002"/>
    <lineage>
        <taxon>Eukaryota</taxon>
        <taxon>Metamonada</taxon>
        <taxon>Diplomonadida</taxon>
        <taxon>Hexamitidae</taxon>
        <taxon>Hexamitinae</taxon>
        <taxon>Hexamita</taxon>
    </lineage>
</organism>
<keyword evidence="1" id="KW-0812">Transmembrane</keyword>
<protein>
    <submittedName>
        <fullName evidence="3">Hypothetical_protein</fullName>
    </submittedName>
</protein>
<dbReference type="AlphaFoldDB" id="A0AA86PWD4"/>
<dbReference type="EMBL" id="CATOUU010000743">
    <property type="protein sequence ID" value="CAI9945337.1"/>
    <property type="molecule type" value="Genomic_DNA"/>
</dbReference>
<comment type="caution">
    <text evidence="2">The sequence shown here is derived from an EMBL/GenBank/DDBJ whole genome shotgun (WGS) entry which is preliminary data.</text>
</comment>
<sequence>MNFNCGTTQLVNAKRLEAVRFLFRRRGYSITQYCQIFLQGICLTITSFGSLLFGTYFSSSFGFSSFSAGLFYLEGLTEREECSDVLSICFQFSSYLLSLMDFYVASSGYLSNMLDC</sequence>
<evidence type="ECO:0000256" key="1">
    <source>
        <dbReference type="SAM" id="Phobius"/>
    </source>
</evidence>
<gene>
    <name evidence="2" type="ORF">HINF_LOCUS32982</name>
    <name evidence="3" type="ORF">HINF_LOCUS57983</name>
</gene>
<dbReference type="EMBL" id="CAXDID020000323">
    <property type="protein sequence ID" value="CAL6077050.1"/>
    <property type="molecule type" value="Genomic_DNA"/>
</dbReference>